<feature type="region of interest" description="Disordered" evidence="1">
    <location>
        <begin position="243"/>
        <end position="271"/>
    </location>
</feature>
<dbReference type="Proteomes" id="UP001152795">
    <property type="component" value="Unassembled WGS sequence"/>
</dbReference>
<reference evidence="2" key="1">
    <citation type="submission" date="2020-04" db="EMBL/GenBank/DDBJ databases">
        <authorList>
            <person name="Alioto T."/>
            <person name="Alioto T."/>
            <person name="Gomez Garrido J."/>
        </authorList>
    </citation>
    <scope>NUCLEOTIDE SEQUENCE</scope>
    <source>
        <strain evidence="2">A484AB</strain>
    </source>
</reference>
<feature type="compositionally biased region" description="Polar residues" evidence="1">
    <location>
        <begin position="353"/>
        <end position="373"/>
    </location>
</feature>
<dbReference type="AlphaFoldDB" id="A0A6S7I1G7"/>
<feature type="compositionally biased region" description="Polar residues" evidence="1">
    <location>
        <begin position="97"/>
        <end position="114"/>
    </location>
</feature>
<sequence length="405" mass="45570">MAASLSRLSEGFCSSCKRITEYECLKCSVKVCNDCSTFEDNEDVQGWRMSKAVGYCEGCYLTKSDDESIQSNASVNQSMNNTGSKSTKGNKDKEQHNFSVNGSSDESSDQTTGAETILKNTKKRGRRGNWTVDALNDFIDIIVSDEYIKKKLIFTNTKNQKNAAIYEKILTELKKRCAERGEKFEANIHQLRNKFKKCVAECKKAALTIKTATGIQRFQDSKGFGNWFIQLFQLVKSRDSCQPDQAVEPSAHLTESESKSEDASSNNQGATAKQFISIKTKKAKKDDILKSTHDLIKKTLKNDKTDSMLQLMKEEFEQSRQHEVKLFQMLLQSQQQQPSTHPQPNVFGPPNQPSHLQSVSLQPATPWPQNQLPVGQAVSIESWAQNPLANQYQWGSPGSDYPENY</sequence>
<comment type="caution">
    <text evidence="2">The sequence shown here is derived from an EMBL/GenBank/DDBJ whole genome shotgun (WGS) entry which is preliminary data.</text>
</comment>
<protein>
    <submittedName>
        <fullName evidence="2">Uncharacterized protein</fullName>
    </submittedName>
</protein>
<gene>
    <name evidence="2" type="ORF">PACLA_8A032746</name>
</gene>
<dbReference type="EMBL" id="CACRXK020007187">
    <property type="protein sequence ID" value="CAB4011546.1"/>
    <property type="molecule type" value="Genomic_DNA"/>
</dbReference>
<accession>A0A6S7I1G7</accession>
<keyword evidence="3" id="KW-1185">Reference proteome</keyword>
<name>A0A6S7I1G7_PARCT</name>
<feature type="region of interest" description="Disordered" evidence="1">
    <location>
        <begin position="74"/>
        <end position="120"/>
    </location>
</feature>
<organism evidence="2 3">
    <name type="scientific">Paramuricea clavata</name>
    <name type="common">Red gorgonian</name>
    <name type="synonym">Violescent sea-whip</name>
    <dbReference type="NCBI Taxonomy" id="317549"/>
    <lineage>
        <taxon>Eukaryota</taxon>
        <taxon>Metazoa</taxon>
        <taxon>Cnidaria</taxon>
        <taxon>Anthozoa</taxon>
        <taxon>Octocorallia</taxon>
        <taxon>Malacalcyonacea</taxon>
        <taxon>Plexauridae</taxon>
        <taxon>Paramuricea</taxon>
    </lineage>
</organism>
<feature type="compositionally biased region" description="Polar residues" evidence="1">
    <location>
        <begin position="74"/>
        <end position="87"/>
    </location>
</feature>
<evidence type="ECO:0000313" key="3">
    <source>
        <dbReference type="Proteomes" id="UP001152795"/>
    </source>
</evidence>
<proteinExistence type="predicted"/>
<feature type="compositionally biased region" description="Low complexity" evidence="1">
    <location>
        <begin position="332"/>
        <end position="344"/>
    </location>
</feature>
<evidence type="ECO:0000256" key="1">
    <source>
        <dbReference type="SAM" id="MobiDB-lite"/>
    </source>
</evidence>
<feature type="region of interest" description="Disordered" evidence="1">
    <location>
        <begin position="332"/>
        <end position="373"/>
    </location>
</feature>
<dbReference type="OrthoDB" id="5983540at2759"/>
<evidence type="ECO:0000313" key="2">
    <source>
        <dbReference type="EMBL" id="CAB4011546.1"/>
    </source>
</evidence>